<name>A0A8X7S1M3_BRACI</name>
<proteinExistence type="predicted"/>
<keyword evidence="2" id="KW-1185">Reference proteome</keyword>
<sequence length="67" mass="7302">MTETRSKGAAKETDSATANRIEAIEKALALQNERASVMDEKMQTMLEAVNVMTTQLQRNASTSGEVN</sequence>
<gene>
    <name evidence="1" type="ORF">Bca52824_035261</name>
</gene>
<protein>
    <submittedName>
        <fullName evidence="1">Uncharacterized protein</fullName>
    </submittedName>
</protein>
<dbReference type="EMBL" id="JAAMPC010000008">
    <property type="protein sequence ID" value="KAG2298789.1"/>
    <property type="molecule type" value="Genomic_DNA"/>
</dbReference>
<dbReference type="AlphaFoldDB" id="A0A8X7S1M3"/>
<dbReference type="Proteomes" id="UP000886595">
    <property type="component" value="Unassembled WGS sequence"/>
</dbReference>
<comment type="caution">
    <text evidence="1">The sequence shown here is derived from an EMBL/GenBank/DDBJ whole genome shotgun (WGS) entry which is preliminary data.</text>
</comment>
<organism evidence="1 2">
    <name type="scientific">Brassica carinata</name>
    <name type="common">Ethiopian mustard</name>
    <name type="synonym">Abyssinian cabbage</name>
    <dbReference type="NCBI Taxonomy" id="52824"/>
    <lineage>
        <taxon>Eukaryota</taxon>
        <taxon>Viridiplantae</taxon>
        <taxon>Streptophyta</taxon>
        <taxon>Embryophyta</taxon>
        <taxon>Tracheophyta</taxon>
        <taxon>Spermatophyta</taxon>
        <taxon>Magnoliopsida</taxon>
        <taxon>eudicotyledons</taxon>
        <taxon>Gunneridae</taxon>
        <taxon>Pentapetalae</taxon>
        <taxon>rosids</taxon>
        <taxon>malvids</taxon>
        <taxon>Brassicales</taxon>
        <taxon>Brassicaceae</taxon>
        <taxon>Brassiceae</taxon>
        <taxon>Brassica</taxon>
    </lineage>
</organism>
<evidence type="ECO:0000313" key="1">
    <source>
        <dbReference type="EMBL" id="KAG2298789.1"/>
    </source>
</evidence>
<accession>A0A8X7S1M3</accession>
<evidence type="ECO:0000313" key="2">
    <source>
        <dbReference type="Proteomes" id="UP000886595"/>
    </source>
</evidence>
<reference evidence="1 2" key="1">
    <citation type="submission" date="2020-02" db="EMBL/GenBank/DDBJ databases">
        <authorList>
            <person name="Ma Q."/>
            <person name="Huang Y."/>
            <person name="Song X."/>
            <person name="Pei D."/>
        </authorList>
    </citation>
    <scope>NUCLEOTIDE SEQUENCE [LARGE SCALE GENOMIC DNA]</scope>
    <source>
        <strain evidence="1">Sxm20200214</strain>
        <tissue evidence="1">Leaf</tissue>
    </source>
</reference>